<dbReference type="GO" id="GO:0097730">
    <property type="term" value="C:non-motile cilium"/>
    <property type="evidence" value="ECO:0007669"/>
    <property type="project" value="TreeGrafter"/>
</dbReference>
<dbReference type="OrthoDB" id="10255582at2759"/>
<dbReference type="InterPro" id="IPR056152">
    <property type="entry name" value="Beta-prop_IFT122_2nd"/>
</dbReference>
<dbReference type="SUPFAM" id="SSF50978">
    <property type="entry name" value="WD40 repeat-like"/>
    <property type="match status" value="1"/>
</dbReference>
<evidence type="ECO:0000259" key="7">
    <source>
        <dbReference type="Pfam" id="PF23377"/>
    </source>
</evidence>
<feature type="domain" description="IFT122 second beta-propeller" evidence="7">
    <location>
        <begin position="173"/>
        <end position="427"/>
    </location>
</feature>
<dbReference type="GO" id="GO:0035721">
    <property type="term" value="P:intraciliary retrograde transport"/>
    <property type="evidence" value="ECO:0007669"/>
    <property type="project" value="TreeGrafter"/>
</dbReference>
<proteinExistence type="predicted"/>
<dbReference type="InterPro" id="IPR057411">
    <property type="entry name" value="TPR_IFT122"/>
</dbReference>
<dbReference type="Pfam" id="PF23381">
    <property type="entry name" value="Beta-prop_IFT122_1st"/>
    <property type="match status" value="1"/>
</dbReference>
<keyword evidence="5" id="KW-0969">Cilium</keyword>
<evidence type="ECO:0000256" key="4">
    <source>
        <dbReference type="ARBA" id="ARBA00022737"/>
    </source>
</evidence>
<dbReference type="GO" id="GO:0061512">
    <property type="term" value="P:protein localization to cilium"/>
    <property type="evidence" value="ECO:0007669"/>
    <property type="project" value="TreeGrafter"/>
</dbReference>
<dbReference type="Gene3D" id="2.130.10.10">
    <property type="entry name" value="YVTN repeat-like/Quinoprotein amine dehydrogenase"/>
    <property type="match status" value="2"/>
</dbReference>
<dbReference type="AlphaFoldDB" id="S9TR92"/>
<keyword evidence="6" id="KW-0966">Cell projection</keyword>
<dbReference type="InterPro" id="IPR036322">
    <property type="entry name" value="WD40_repeat_dom_sf"/>
</dbReference>
<evidence type="ECO:0000256" key="5">
    <source>
        <dbReference type="ARBA" id="ARBA00023069"/>
    </source>
</evidence>
<keyword evidence="12" id="KW-1185">Reference proteome</keyword>
<evidence type="ECO:0000313" key="11">
    <source>
        <dbReference type="EMBL" id="EPY20902.1"/>
    </source>
</evidence>
<evidence type="ECO:0000259" key="8">
    <source>
        <dbReference type="Pfam" id="PF23381"/>
    </source>
</evidence>
<dbReference type="Pfam" id="PF23377">
    <property type="entry name" value="Beta-prop_IFT122_2nd"/>
    <property type="match status" value="1"/>
</dbReference>
<feature type="domain" description="IFT122 first beta-propeller" evidence="8">
    <location>
        <begin position="67"/>
        <end position="165"/>
    </location>
</feature>
<dbReference type="SMART" id="SM00320">
    <property type="entry name" value="WD40"/>
    <property type="match status" value="5"/>
</dbReference>
<dbReference type="GO" id="GO:1905515">
    <property type="term" value="P:non-motile cilium assembly"/>
    <property type="evidence" value="ECO:0007669"/>
    <property type="project" value="TreeGrafter"/>
</dbReference>
<evidence type="ECO:0000259" key="9">
    <source>
        <dbReference type="Pfam" id="PF25144"/>
    </source>
</evidence>
<name>S9TR92_9TRYP</name>
<comment type="caution">
    <text evidence="11">The sequence shown here is derived from an EMBL/GenBank/DDBJ whole genome shotgun (WGS) entry which is preliminary data.</text>
</comment>
<dbReference type="InterPro" id="IPR056838">
    <property type="entry name" value="Zn_ribbon_IFT122"/>
</dbReference>
<feature type="domain" description="IFT122 zinc ribbon" evidence="9">
    <location>
        <begin position="874"/>
        <end position="917"/>
    </location>
</feature>
<sequence length="1120" mass="127025">MDVPNVGKAKLPSKGLCAAWTQDGQNLAIGTMDGTIIIINKGDTEKQRIRRNAPVWTLAFSPLRESGVDVLAVGSWDQKLSFYNLSGNAVFKERNLDYDPCSISFFNGGEYILIGGSQHKVTLYTKDGNRLVEVAQADDWVWCARQHPKLKQVSCGTNDGTISVIDVTVTAVHTFYSDQYIFRENMTNVMVHQLTLDRRMVIPCNDYVQKLSTYRDRLAVQFEERIVVFELFFDDERNMRYQDVAQIRQHIECDSICVTSNMLVFCKERRMSLYDLQGSKMREWSMESPIRFAKLIGGDEDAETILVGLKNGQTLKVFVDNSFPTMLVKLNSPIRSLDLNCMRTLLAVVDENNILKVFNLTNKNEILFQENSVTAAVWNTDFEDMIAYSTTNNVLNIKTSTLPAFQQTMRGTVIGFKANRLFNLHNGNLTIVDIPHSHALYHYIEAKDFDKAYSIASRGVAEVDWKMLGLHAMTEMNLDIARKAFTQIREVKFVELLHALELNRRQAGDSKEKEELLLADILAFQGKYSDAARKFIKCNNEPRAIEMYCDLKMWDEAKKVCSDEKLLKNLIRQQAHWSEDSENYVEAASLYEACGDFAKAISMMGQGGQVEKLLATCRKLPKSEVALISECAHYFKQFNNIPYAIEAFEKVGDNRSLIQIYVDAGDWRTPSRSSRSVPNTPVRCTCRGRLARRERHVRGGAGGLRAARWPKEAIRMMETLASNSVVCRKFRDAAFYLIHLADEYGTFDDGTEPSEALKAARILLSKNCVRRGEIYYAFSTIFTSATQPFVFNEMVLFRQAKYVLAMVSEGNVPMNVGKAEILYTLGRVAGRLEMIRTARVVFEKLQTVILPLNIMEQVDVETLILRSRNFTDREDLLDTCYRCKQVVPQLTNAGDRCPNCYHPFVRCFVTFTALPLVELAISNDLTDEEAERIIVSGIGGSGKAAAENEVNEDGTAVEKAGNEWQAADTGANVINFEDDNLDYQIDQQLIAMGRTKATANKTGDPFFAQLQFITRPGKPKDVYQPFMVNAEMLKGFRRDEIFIVKQSFGDLQAPNRYYRLMNRDFSITLCKGCQHFFIGDDYEKECMKGNGCPLCRFKPSRQVNRSLKEIMLATEMESGS</sequence>
<dbReference type="Pfam" id="PF25295">
    <property type="entry name" value="TPR_IFT122"/>
    <property type="match status" value="1"/>
</dbReference>
<organism evidence="11 12">
    <name type="scientific">Strigomonas culicis</name>
    <dbReference type="NCBI Taxonomy" id="28005"/>
    <lineage>
        <taxon>Eukaryota</taxon>
        <taxon>Discoba</taxon>
        <taxon>Euglenozoa</taxon>
        <taxon>Kinetoplastea</taxon>
        <taxon>Metakinetoplastina</taxon>
        <taxon>Trypanosomatida</taxon>
        <taxon>Trypanosomatidae</taxon>
        <taxon>Strigomonadinae</taxon>
        <taxon>Strigomonas</taxon>
    </lineage>
</organism>
<dbReference type="EMBL" id="ATMH01008781">
    <property type="protein sequence ID" value="EPY20902.1"/>
    <property type="molecule type" value="Genomic_DNA"/>
</dbReference>
<dbReference type="InterPro" id="IPR039857">
    <property type="entry name" value="Ift122/121"/>
</dbReference>
<keyword evidence="4" id="KW-0677">Repeat</keyword>
<keyword evidence="3" id="KW-0853">WD repeat</keyword>
<gene>
    <name evidence="11" type="ORF">STCU_08781</name>
</gene>
<dbReference type="Proteomes" id="UP000015354">
    <property type="component" value="Unassembled WGS sequence"/>
</dbReference>
<evidence type="ECO:0000256" key="1">
    <source>
        <dbReference type="ARBA" id="ARBA00004138"/>
    </source>
</evidence>
<dbReference type="PANTHER" id="PTHR12764">
    <property type="entry name" value="WD REPEAT DOMAIN-RELATED"/>
    <property type="match status" value="1"/>
</dbReference>
<evidence type="ECO:0000259" key="10">
    <source>
        <dbReference type="Pfam" id="PF25295"/>
    </source>
</evidence>
<dbReference type="InterPro" id="IPR001680">
    <property type="entry name" value="WD40_rpt"/>
</dbReference>
<dbReference type="Pfam" id="PF25144">
    <property type="entry name" value="Zn_ribbon_IFT122"/>
    <property type="match status" value="1"/>
</dbReference>
<reference evidence="11 12" key="1">
    <citation type="journal article" date="2013" name="PLoS ONE">
        <title>Predicting the Proteins of Angomonas deanei, Strigomonas culicis and Their Respective Endosymbionts Reveals New Aspects of the Trypanosomatidae Family.</title>
        <authorList>
            <person name="Motta M.C."/>
            <person name="Martins A.C."/>
            <person name="de Souza S.S."/>
            <person name="Catta-Preta C.M."/>
            <person name="Silva R."/>
            <person name="Klein C.C."/>
            <person name="de Almeida L.G."/>
            <person name="de Lima Cunha O."/>
            <person name="Ciapina L.P."/>
            <person name="Brocchi M."/>
            <person name="Colabardini A.C."/>
            <person name="de Araujo Lima B."/>
            <person name="Machado C.R."/>
            <person name="de Almeida Soares C.M."/>
            <person name="Probst C.M."/>
            <person name="de Menezes C.B."/>
            <person name="Thompson C.E."/>
            <person name="Bartholomeu D.C."/>
            <person name="Gradia D.F."/>
            <person name="Pavoni D.P."/>
            <person name="Grisard E.C."/>
            <person name="Fantinatti-Garboggini F."/>
            <person name="Marchini F.K."/>
            <person name="Rodrigues-Luiz G.F."/>
            <person name="Wagner G."/>
            <person name="Goldman G.H."/>
            <person name="Fietto J.L."/>
            <person name="Elias M.C."/>
            <person name="Goldman M.H."/>
            <person name="Sagot M.F."/>
            <person name="Pereira M."/>
            <person name="Stoco P.H."/>
            <person name="de Mendonca-Neto R.P."/>
            <person name="Teixeira S.M."/>
            <person name="Maciel T.E."/>
            <person name="de Oliveira Mendes T.A."/>
            <person name="Urmenyi T.P."/>
            <person name="de Souza W."/>
            <person name="Schenkman S."/>
            <person name="de Vasconcelos A.T."/>
        </authorList>
    </citation>
    <scope>NUCLEOTIDE SEQUENCE [LARGE SCALE GENOMIC DNA]</scope>
</reference>
<evidence type="ECO:0000256" key="3">
    <source>
        <dbReference type="ARBA" id="ARBA00022574"/>
    </source>
</evidence>
<evidence type="ECO:0000313" key="12">
    <source>
        <dbReference type="Proteomes" id="UP000015354"/>
    </source>
</evidence>
<protein>
    <recommendedName>
        <fullName evidence="2">Intraflagellar transport protein 122 homolog</fullName>
    </recommendedName>
</protein>
<dbReference type="InterPro" id="IPR015943">
    <property type="entry name" value="WD40/YVTN_repeat-like_dom_sf"/>
</dbReference>
<comment type="subcellular location">
    <subcellularLocation>
        <location evidence="1">Cell projection</location>
        <location evidence="1">Cilium</location>
    </subcellularLocation>
</comment>
<evidence type="ECO:0000256" key="6">
    <source>
        <dbReference type="ARBA" id="ARBA00023273"/>
    </source>
</evidence>
<evidence type="ECO:0000256" key="2">
    <source>
        <dbReference type="ARBA" id="ARBA00019442"/>
    </source>
</evidence>
<dbReference type="PANTHER" id="PTHR12764:SF4">
    <property type="entry name" value="INTRAFLAGELLAR TRANSPORT PROTEIN 122 HOMOLOG"/>
    <property type="match status" value="1"/>
</dbReference>
<accession>S9TR92</accession>
<feature type="domain" description="Intraflagellar transport protein 122 homolog TPR" evidence="10">
    <location>
        <begin position="437"/>
        <end position="818"/>
    </location>
</feature>
<dbReference type="InterPro" id="IPR056153">
    <property type="entry name" value="Beta-prop_IFT122_1st"/>
</dbReference>
<dbReference type="Gene3D" id="1.25.40.470">
    <property type="match status" value="1"/>
</dbReference>
<dbReference type="GO" id="GO:0030991">
    <property type="term" value="C:intraciliary transport particle A"/>
    <property type="evidence" value="ECO:0007669"/>
    <property type="project" value="TreeGrafter"/>
</dbReference>